<protein>
    <submittedName>
        <fullName evidence="1">Uncharacterized protein</fullName>
    </submittedName>
</protein>
<dbReference type="EMBL" id="CM023476">
    <property type="protein sequence ID" value="KAH7941301.1"/>
    <property type="molecule type" value="Genomic_DNA"/>
</dbReference>
<dbReference type="Proteomes" id="UP000821865">
    <property type="component" value="Chromosome 7"/>
</dbReference>
<keyword evidence="2" id="KW-1185">Reference proteome</keyword>
<name>A0ACB8CF31_DERSI</name>
<organism evidence="1 2">
    <name type="scientific">Dermacentor silvarum</name>
    <name type="common">Tick</name>
    <dbReference type="NCBI Taxonomy" id="543639"/>
    <lineage>
        <taxon>Eukaryota</taxon>
        <taxon>Metazoa</taxon>
        <taxon>Ecdysozoa</taxon>
        <taxon>Arthropoda</taxon>
        <taxon>Chelicerata</taxon>
        <taxon>Arachnida</taxon>
        <taxon>Acari</taxon>
        <taxon>Parasitiformes</taxon>
        <taxon>Ixodida</taxon>
        <taxon>Ixodoidea</taxon>
        <taxon>Ixodidae</taxon>
        <taxon>Rhipicephalinae</taxon>
        <taxon>Dermacentor</taxon>
    </lineage>
</organism>
<gene>
    <name evidence="1" type="ORF">HPB49_011911</name>
</gene>
<sequence>MTRWTPRRWRVERHRGTGFVFRVIRALSLLVAVLTVIFWTHALYRFSGISDQNVEGGDAIFTPSAKTHLTAAFVGAPVIPNTPPESELSRRELSSSSSSTAKLRLQDTFKEQPPSEGDWVSTDAYPRTKLKIFLYSAYLDNRLTVPVVRVIGAYASVGGAQVSCRLEYANGDANVVIAAQKTINENWKLKYGAAFFSCPYSDDADNPPPIRVRLKETYELQWSPSISVWPLETRPGEATGRFAVCVKPLHYQYDRASWLAEFVEFHRIVGVDRFFFYNHSIGTNVERLLQVYIRKGVVTSLPWNLDIKSQKEIRTEGLFAALNDCVYRSIHHFDYVLVLDLDEFAVPRKDDTLPAMVTRLKRLAPRTMSYVLLNSFFYLYWENDTAAYGALPETSPLEIPYLLTQFKTRRSRKVFRVGSRSKYIVRPVAAVEVGNHVVWRYLGGRHQATQRVAPEDALLHHYRICEFGGFDCVKQPSTVDRSALRFNTSLLQRVNSVCAQAFPDGGHCPKAPGLGSPW</sequence>
<accession>A0ACB8CF31</accession>
<evidence type="ECO:0000313" key="2">
    <source>
        <dbReference type="Proteomes" id="UP000821865"/>
    </source>
</evidence>
<comment type="caution">
    <text evidence="1">The sequence shown here is derived from an EMBL/GenBank/DDBJ whole genome shotgun (WGS) entry which is preliminary data.</text>
</comment>
<evidence type="ECO:0000313" key="1">
    <source>
        <dbReference type="EMBL" id="KAH7941301.1"/>
    </source>
</evidence>
<proteinExistence type="predicted"/>
<reference evidence="1" key="1">
    <citation type="submission" date="2020-05" db="EMBL/GenBank/DDBJ databases">
        <title>Large-scale comparative analyses of tick genomes elucidate their genetic diversity and vector capacities.</title>
        <authorList>
            <person name="Jia N."/>
            <person name="Wang J."/>
            <person name="Shi W."/>
            <person name="Du L."/>
            <person name="Sun Y."/>
            <person name="Zhan W."/>
            <person name="Jiang J."/>
            <person name="Wang Q."/>
            <person name="Zhang B."/>
            <person name="Ji P."/>
            <person name="Sakyi L.B."/>
            <person name="Cui X."/>
            <person name="Yuan T."/>
            <person name="Jiang B."/>
            <person name="Yang W."/>
            <person name="Lam T.T.-Y."/>
            <person name="Chang Q."/>
            <person name="Ding S."/>
            <person name="Wang X."/>
            <person name="Zhu J."/>
            <person name="Ruan X."/>
            <person name="Zhao L."/>
            <person name="Wei J."/>
            <person name="Que T."/>
            <person name="Du C."/>
            <person name="Cheng J."/>
            <person name="Dai P."/>
            <person name="Han X."/>
            <person name="Huang E."/>
            <person name="Gao Y."/>
            <person name="Liu J."/>
            <person name="Shao H."/>
            <person name="Ye R."/>
            <person name="Li L."/>
            <person name="Wei W."/>
            <person name="Wang X."/>
            <person name="Wang C."/>
            <person name="Yang T."/>
            <person name="Huo Q."/>
            <person name="Li W."/>
            <person name="Guo W."/>
            <person name="Chen H."/>
            <person name="Zhou L."/>
            <person name="Ni X."/>
            <person name="Tian J."/>
            <person name="Zhou Y."/>
            <person name="Sheng Y."/>
            <person name="Liu T."/>
            <person name="Pan Y."/>
            <person name="Xia L."/>
            <person name="Li J."/>
            <person name="Zhao F."/>
            <person name="Cao W."/>
        </authorList>
    </citation>
    <scope>NUCLEOTIDE SEQUENCE</scope>
    <source>
        <strain evidence="1">Dsil-2018</strain>
    </source>
</reference>